<dbReference type="AlphaFoldDB" id="A0AAY5EI79"/>
<dbReference type="Gene3D" id="1.20.1480.30">
    <property type="entry name" value="Designed four-helix bundle protein"/>
    <property type="match status" value="1"/>
</dbReference>
<dbReference type="Ensembl" id="ENSEEET00000060201.1">
    <property type="protein sequence ID" value="ENSEEEP00000056583.1"/>
    <property type="gene ID" value="ENSEEEG00000027470.1"/>
</dbReference>
<name>A0AAY5EI79_ELEEL</name>
<reference evidence="1 2" key="1">
    <citation type="submission" date="2020-05" db="EMBL/GenBank/DDBJ databases">
        <title>Electrophorus electricus (electric eel) genome, fEleEle1, primary haplotype.</title>
        <authorList>
            <person name="Myers G."/>
            <person name="Meyer A."/>
            <person name="Fedrigo O."/>
            <person name="Formenti G."/>
            <person name="Rhie A."/>
            <person name="Tracey A."/>
            <person name="Sims Y."/>
            <person name="Jarvis E.D."/>
        </authorList>
    </citation>
    <scope>NUCLEOTIDE SEQUENCE [LARGE SCALE GENOMIC DNA]</scope>
</reference>
<protein>
    <submittedName>
        <fullName evidence="1">Uncharacterized protein</fullName>
    </submittedName>
</protein>
<keyword evidence="2" id="KW-1185">Reference proteome</keyword>
<sequence length="140" mass="15613">MCGQDDDIIRKLSLRPFISLGEQDSLQQAARKRGRQCGLQRLDGSPELQALNPEPLSPELKALNPELQPLSPELQPLSPELQALNPELQPLSPELQALNPELQALNPELQPLSPKLRPELSWLEPGETKPNVFGTFQWSL</sequence>
<evidence type="ECO:0000313" key="2">
    <source>
        <dbReference type="Proteomes" id="UP000314983"/>
    </source>
</evidence>
<proteinExistence type="predicted"/>
<accession>A0AAY5EI79</accession>
<evidence type="ECO:0000313" key="1">
    <source>
        <dbReference type="Ensembl" id="ENSEEEP00000056583.1"/>
    </source>
</evidence>
<reference evidence="1" key="3">
    <citation type="submission" date="2025-09" db="UniProtKB">
        <authorList>
            <consortium name="Ensembl"/>
        </authorList>
    </citation>
    <scope>IDENTIFICATION</scope>
</reference>
<organism evidence="1 2">
    <name type="scientific">Electrophorus electricus</name>
    <name type="common">Electric eel</name>
    <name type="synonym">Gymnotus electricus</name>
    <dbReference type="NCBI Taxonomy" id="8005"/>
    <lineage>
        <taxon>Eukaryota</taxon>
        <taxon>Metazoa</taxon>
        <taxon>Chordata</taxon>
        <taxon>Craniata</taxon>
        <taxon>Vertebrata</taxon>
        <taxon>Euteleostomi</taxon>
        <taxon>Actinopterygii</taxon>
        <taxon>Neopterygii</taxon>
        <taxon>Teleostei</taxon>
        <taxon>Ostariophysi</taxon>
        <taxon>Gymnotiformes</taxon>
        <taxon>Gymnotoidei</taxon>
        <taxon>Gymnotidae</taxon>
        <taxon>Electrophorus</taxon>
    </lineage>
</organism>
<dbReference type="Proteomes" id="UP000314983">
    <property type="component" value="Chromosome 18"/>
</dbReference>
<reference evidence="1" key="2">
    <citation type="submission" date="2025-08" db="UniProtKB">
        <authorList>
            <consortium name="Ensembl"/>
        </authorList>
    </citation>
    <scope>IDENTIFICATION</scope>
</reference>